<protein>
    <submittedName>
        <fullName evidence="1">Uncharacterized protein</fullName>
    </submittedName>
</protein>
<dbReference type="RefSeq" id="XP_068360853.1">
    <property type="nucleotide sequence ID" value="XM_068503486.1"/>
</dbReference>
<comment type="caution">
    <text evidence="1">The sequence shown here is derived from an EMBL/GenBank/DDBJ whole genome shotgun (WGS) entry which is preliminary data.</text>
</comment>
<accession>A0A1J4KE28</accession>
<dbReference type="Proteomes" id="UP000179807">
    <property type="component" value="Unassembled WGS sequence"/>
</dbReference>
<reference evidence="1" key="1">
    <citation type="submission" date="2016-10" db="EMBL/GenBank/DDBJ databases">
        <authorList>
            <person name="Benchimol M."/>
            <person name="Almeida L.G."/>
            <person name="Vasconcelos A.T."/>
            <person name="Perreira-Neves A."/>
            <person name="Rosa I.A."/>
            <person name="Tasca T."/>
            <person name="Bogo M.R."/>
            <person name="de Souza W."/>
        </authorList>
    </citation>
    <scope>NUCLEOTIDE SEQUENCE [LARGE SCALE GENOMIC DNA]</scope>
    <source>
        <strain evidence="1">K</strain>
    </source>
</reference>
<dbReference type="EMBL" id="MLAK01000688">
    <property type="protein sequence ID" value="OHT07717.1"/>
    <property type="molecule type" value="Genomic_DNA"/>
</dbReference>
<evidence type="ECO:0000313" key="1">
    <source>
        <dbReference type="EMBL" id="OHT07717.1"/>
    </source>
</evidence>
<keyword evidence="2" id="KW-1185">Reference proteome</keyword>
<name>A0A1J4KE28_9EUKA</name>
<dbReference type="AlphaFoldDB" id="A0A1J4KE28"/>
<gene>
    <name evidence="1" type="ORF">TRFO_23989</name>
</gene>
<organism evidence="1 2">
    <name type="scientific">Tritrichomonas foetus</name>
    <dbReference type="NCBI Taxonomy" id="1144522"/>
    <lineage>
        <taxon>Eukaryota</taxon>
        <taxon>Metamonada</taxon>
        <taxon>Parabasalia</taxon>
        <taxon>Tritrichomonadida</taxon>
        <taxon>Tritrichomonadidae</taxon>
        <taxon>Tritrichomonas</taxon>
    </lineage>
</organism>
<dbReference type="GeneID" id="94838190"/>
<sequence length="436" mass="50609">MFWKTERSAAVLRVNYIITEKSPNQEIAFQCKYVRKTKKNESPFVKFEKQHAMIDYCFELNPKFVVRHGLWKSKTFDLVLNLRRSNSVSKLYRWKVDISPLCQRDLIEQQLRASFPDFGTLQLFITLFRGKKANIPPFSTAPFETRSKYRARAYTNPSGPVSTYEFDENEKDQRSGLLHGLYSLKNMYAADLYQENKNPRGQKAGGKESDNFYESLADLCQGMILDQPLYENGVPFFGTRVIFEFTRQPRGTSFENAVTQIYTTIEQKSQSDLASLIFALVNSVYITITLRFNGFPYTNSRHNLEKQMHALFDKALNQIKKTYFKTETISHNQLNEMNEVFDQIDGMAFSNYISGLILFAAIADMKPKLTKEYISFFDIEEMPFIDMSLCQTDAEYFLEPSQRSKTLHELIDEAPIPPITFSSIIDIKSLMQEQTQ</sequence>
<proteinExistence type="predicted"/>
<dbReference type="VEuPathDB" id="TrichDB:TRFO_23989"/>
<evidence type="ECO:0000313" key="2">
    <source>
        <dbReference type="Proteomes" id="UP000179807"/>
    </source>
</evidence>